<evidence type="ECO:0000313" key="16">
    <source>
        <dbReference type="EMBL" id="PWI63916.1"/>
    </source>
</evidence>
<evidence type="ECO:0000256" key="1">
    <source>
        <dbReference type="ARBA" id="ARBA00004623"/>
    </source>
</evidence>
<comment type="catalytic activity">
    <reaction evidence="13">
        <text>L-seryl-[protein] + ATP = O-phospho-L-seryl-[protein] + ADP + H(+)</text>
        <dbReference type="Rhea" id="RHEA:17989"/>
        <dbReference type="Rhea" id="RHEA-COMP:9863"/>
        <dbReference type="Rhea" id="RHEA-COMP:11604"/>
        <dbReference type="ChEBI" id="CHEBI:15378"/>
        <dbReference type="ChEBI" id="CHEBI:29999"/>
        <dbReference type="ChEBI" id="CHEBI:30616"/>
        <dbReference type="ChEBI" id="CHEBI:83421"/>
        <dbReference type="ChEBI" id="CHEBI:456216"/>
        <dbReference type="EC" id="2.7.11.1"/>
    </reaction>
</comment>
<comment type="catalytic activity">
    <reaction evidence="12">
        <text>L-threonyl-[protein] + ATP = O-phospho-L-threonyl-[protein] + ADP + H(+)</text>
        <dbReference type="Rhea" id="RHEA:46608"/>
        <dbReference type="Rhea" id="RHEA-COMP:11060"/>
        <dbReference type="Rhea" id="RHEA-COMP:11605"/>
        <dbReference type="ChEBI" id="CHEBI:15378"/>
        <dbReference type="ChEBI" id="CHEBI:30013"/>
        <dbReference type="ChEBI" id="CHEBI:30616"/>
        <dbReference type="ChEBI" id="CHEBI:61977"/>
        <dbReference type="ChEBI" id="CHEBI:456216"/>
        <dbReference type="EC" id="2.7.11.1"/>
    </reaction>
</comment>
<dbReference type="Gene3D" id="1.10.510.10">
    <property type="entry name" value="Transferase(Phosphotransferase) domain 1"/>
    <property type="match status" value="1"/>
</dbReference>
<evidence type="ECO:0000256" key="7">
    <source>
        <dbReference type="ARBA" id="ARBA00022777"/>
    </source>
</evidence>
<feature type="region of interest" description="Disordered" evidence="14">
    <location>
        <begin position="202"/>
        <end position="242"/>
    </location>
</feature>
<name>A0A2U3DNU2_PURLI</name>
<dbReference type="PROSITE" id="PS00108">
    <property type="entry name" value="PROTEIN_KINASE_ST"/>
    <property type="match status" value="1"/>
</dbReference>
<organism evidence="16 17">
    <name type="scientific">Purpureocillium lilacinum</name>
    <name type="common">Paecilomyces lilacinus</name>
    <dbReference type="NCBI Taxonomy" id="33203"/>
    <lineage>
        <taxon>Eukaryota</taxon>
        <taxon>Fungi</taxon>
        <taxon>Dikarya</taxon>
        <taxon>Ascomycota</taxon>
        <taxon>Pezizomycotina</taxon>
        <taxon>Sordariomycetes</taxon>
        <taxon>Hypocreomycetidae</taxon>
        <taxon>Hypocreales</taxon>
        <taxon>Ophiocordycipitaceae</taxon>
        <taxon>Purpureocillium</taxon>
    </lineage>
</organism>
<evidence type="ECO:0000256" key="6">
    <source>
        <dbReference type="ARBA" id="ARBA00022741"/>
    </source>
</evidence>
<dbReference type="GO" id="GO:0005829">
    <property type="term" value="C:cytosol"/>
    <property type="evidence" value="ECO:0007669"/>
    <property type="project" value="TreeGrafter"/>
</dbReference>
<dbReference type="PANTHER" id="PTHR24348:SF22">
    <property type="entry name" value="NON-SPECIFIC SERINE_THREONINE PROTEIN KINASE"/>
    <property type="match status" value="1"/>
</dbReference>
<dbReference type="InterPro" id="IPR011009">
    <property type="entry name" value="Kinase-like_dom_sf"/>
</dbReference>
<dbReference type="AlphaFoldDB" id="A0A2U3DNU2"/>
<keyword evidence="8" id="KW-0067">ATP-binding</keyword>
<evidence type="ECO:0000256" key="11">
    <source>
        <dbReference type="ARBA" id="ARBA00030237"/>
    </source>
</evidence>
<evidence type="ECO:0000256" key="3">
    <source>
        <dbReference type="ARBA" id="ARBA00022448"/>
    </source>
</evidence>
<evidence type="ECO:0000256" key="8">
    <source>
        <dbReference type="ARBA" id="ARBA00022840"/>
    </source>
</evidence>
<comment type="subcellular location">
    <subcellularLocation>
        <location evidence="1">Preautophagosomal structure membrane</location>
        <topology evidence="1">Peripheral membrane protein</topology>
    </subcellularLocation>
</comment>
<gene>
    <name evidence="16" type="ORF">PCL_03013</name>
</gene>
<dbReference type="PANTHER" id="PTHR24348">
    <property type="entry name" value="SERINE/THREONINE-PROTEIN KINASE UNC-51-RELATED"/>
    <property type="match status" value="1"/>
</dbReference>
<reference evidence="16 17" key="1">
    <citation type="journal article" date="2016" name="Front. Microbiol.">
        <title>Genome and transcriptome sequences reveal the specific parasitism of the nematophagous Purpureocillium lilacinum 36-1.</title>
        <authorList>
            <person name="Xie J."/>
            <person name="Li S."/>
            <person name="Mo C."/>
            <person name="Xiao X."/>
            <person name="Peng D."/>
            <person name="Wang G."/>
            <person name="Xiao Y."/>
        </authorList>
    </citation>
    <scope>NUCLEOTIDE SEQUENCE [LARGE SCALE GENOMIC DNA]</scope>
    <source>
        <strain evidence="16 17">36-1</strain>
    </source>
</reference>
<keyword evidence="6" id="KW-0547">Nucleotide-binding</keyword>
<keyword evidence="10" id="KW-0072">Autophagy</keyword>
<keyword evidence="4" id="KW-0723">Serine/threonine-protein kinase</keyword>
<dbReference type="EC" id="2.7.11.1" evidence="2"/>
<dbReference type="GO" id="GO:0034045">
    <property type="term" value="C:phagophore assembly site membrane"/>
    <property type="evidence" value="ECO:0007669"/>
    <property type="project" value="UniProtKB-SubCell"/>
</dbReference>
<evidence type="ECO:0000256" key="2">
    <source>
        <dbReference type="ARBA" id="ARBA00012513"/>
    </source>
</evidence>
<evidence type="ECO:0000256" key="13">
    <source>
        <dbReference type="ARBA" id="ARBA00048679"/>
    </source>
</evidence>
<evidence type="ECO:0000256" key="9">
    <source>
        <dbReference type="ARBA" id="ARBA00022927"/>
    </source>
</evidence>
<sequence length="242" mass="27424">DHIVQAVEVLMGRDATEPPWLIMEWMSHDLRSAILEDDEIPGTLRQVSSGLAFMHSHCFAHRDLKPENILVQRVTGRLVAKIVDVGLSKYSTTGRMQTFAGSIAYMAPEVWNSDQPYTDAVEMWPLGVIAIEWWTRERHHSWIRTDLESRVDRAPAPFPLILRGLLSVSPGERWSASVCEEWLDVKARTFISFEGTPLGEERRHLRSTHPTLSATRANEGSLRRNSPFRSMPGGVDGRQQAE</sequence>
<evidence type="ECO:0000259" key="15">
    <source>
        <dbReference type="PROSITE" id="PS50011"/>
    </source>
</evidence>
<dbReference type="GO" id="GO:0005524">
    <property type="term" value="F:ATP binding"/>
    <property type="evidence" value="ECO:0007669"/>
    <property type="project" value="UniProtKB-KW"/>
</dbReference>
<evidence type="ECO:0000256" key="10">
    <source>
        <dbReference type="ARBA" id="ARBA00023006"/>
    </source>
</evidence>
<dbReference type="InterPro" id="IPR045269">
    <property type="entry name" value="Atg1-like"/>
</dbReference>
<dbReference type="Proteomes" id="UP000245956">
    <property type="component" value="Unassembled WGS sequence"/>
</dbReference>
<keyword evidence="3" id="KW-0813">Transport</keyword>
<dbReference type="GO" id="GO:0004674">
    <property type="term" value="F:protein serine/threonine kinase activity"/>
    <property type="evidence" value="ECO:0007669"/>
    <property type="project" value="UniProtKB-KW"/>
</dbReference>
<proteinExistence type="predicted"/>
<dbReference type="SMART" id="SM00220">
    <property type="entry name" value="S_TKc"/>
    <property type="match status" value="1"/>
</dbReference>
<evidence type="ECO:0000256" key="12">
    <source>
        <dbReference type="ARBA" id="ARBA00047899"/>
    </source>
</evidence>
<comment type="caution">
    <text evidence="16">The sequence shown here is derived from an EMBL/GenBank/DDBJ whole genome shotgun (WGS) entry which is preliminary data.</text>
</comment>
<dbReference type="GO" id="GO:0000045">
    <property type="term" value="P:autophagosome assembly"/>
    <property type="evidence" value="ECO:0007669"/>
    <property type="project" value="TreeGrafter"/>
</dbReference>
<accession>A0A2U3DNU2</accession>
<dbReference type="GO" id="GO:0010506">
    <property type="term" value="P:regulation of autophagy"/>
    <property type="evidence" value="ECO:0007669"/>
    <property type="project" value="InterPro"/>
</dbReference>
<evidence type="ECO:0000256" key="5">
    <source>
        <dbReference type="ARBA" id="ARBA00022679"/>
    </source>
</evidence>
<keyword evidence="7" id="KW-0418">Kinase</keyword>
<protein>
    <recommendedName>
        <fullName evidence="2">non-specific serine/threonine protein kinase</fullName>
        <ecNumber evidence="2">2.7.11.1</ecNumber>
    </recommendedName>
    <alternativeName>
        <fullName evidence="11">Autophagy-related protein 1</fullName>
    </alternativeName>
</protein>
<keyword evidence="5" id="KW-0808">Transferase</keyword>
<dbReference type="GO" id="GO:0015031">
    <property type="term" value="P:protein transport"/>
    <property type="evidence" value="ECO:0007669"/>
    <property type="project" value="UniProtKB-KW"/>
</dbReference>
<evidence type="ECO:0000256" key="14">
    <source>
        <dbReference type="SAM" id="MobiDB-lite"/>
    </source>
</evidence>
<feature type="non-terminal residue" evidence="16">
    <location>
        <position position="1"/>
    </location>
</feature>
<keyword evidence="9" id="KW-0653">Protein transport</keyword>
<feature type="domain" description="Protein kinase" evidence="15">
    <location>
        <begin position="1"/>
        <end position="183"/>
    </location>
</feature>
<dbReference type="Pfam" id="PF00069">
    <property type="entry name" value="Pkinase"/>
    <property type="match status" value="1"/>
</dbReference>
<dbReference type="EMBL" id="LCWV01000197">
    <property type="protein sequence ID" value="PWI63916.1"/>
    <property type="molecule type" value="Genomic_DNA"/>
</dbReference>
<dbReference type="InterPro" id="IPR000719">
    <property type="entry name" value="Prot_kinase_dom"/>
</dbReference>
<evidence type="ECO:0000256" key="4">
    <source>
        <dbReference type="ARBA" id="ARBA00022527"/>
    </source>
</evidence>
<dbReference type="SUPFAM" id="SSF56112">
    <property type="entry name" value="Protein kinase-like (PK-like)"/>
    <property type="match status" value="1"/>
</dbReference>
<evidence type="ECO:0000313" key="17">
    <source>
        <dbReference type="Proteomes" id="UP000245956"/>
    </source>
</evidence>
<feature type="compositionally biased region" description="Polar residues" evidence="14">
    <location>
        <begin position="208"/>
        <end position="228"/>
    </location>
</feature>
<dbReference type="GO" id="GO:0005776">
    <property type="term" value="C:autophagosome"/>
    <property type="evidence" value="ECO:0007669"/>
    <property type="project" value="TreeGrafter"/>
</dbReference>
<dbReference type="PROSITE" id="PS50011">
    <property type="entry name" value="PROTEIN_KINASE_DOM"/>
    <property type="match status" value="1"/>
</dbReference>
<dbReference type="InterPro" id="IPR008271">
    <property type="entry name" value="Ser/Thr_kinase_AS"/>
</dbReference>